<evidence type="ECO:0000256" key="4">
    <source>
        <dbReference type="PROSITE-ProRule" id="PRU00192"/>
    </source>
</evidence>
<sequence>MHSRLAIDTTLGMTAGPSSSRAHSRQRSESPSRTAGPSHNFHQRGRSVSNASTSSSLSIVSPTSSSTNASTTSLGLPTSRQSSRSPSGSRSPSPNIDETVRLAPEYVLAMHDFQQPDTNMYLSFRAGQVIHVLNRDPGGWWDGELDNRRGWFPSNYVSAQIKNLTEEEPLEMGPSRHGHFHSQSASSTTSWSTISSKKQSSSGHTRAAPRSESLEPEGEDPYCPPLMVPLLHGLSLLQGAVRENRITHFQPSTACIIGCVRSILASTNTLEKTAPILAKYPELANQRKRILTTLASLVAQSRKTSEGGLVGNQQAIEVENMLRLGGHIFSHVRTFLATAVRFGIELPEEQDQDAVRTATPASANSRQYADNDDEEKENDNSAMQTPTQYRGRNPNAIVRRPGLRIAGPRSRERPLEPNNTPAVTKSPARIKQEQYLLRDRPQMRHKSEPSVDSISSSSSLSSQDSLPRTPAPFPRGPSTAAQVMEALRITHDNYLSTIAAFIGHAHSHSRSSYASSTGVLYDLVKEIVDMVCKLLTIVEAVMQHPEVPAQRISGLRSAKDGLYSVTSSLADSVRLLTLSLPPTMSEEAEKQTLLRSATKALKAGADCVTAVKYCLNRSVSDKPFIVNLPAVDNVINDPFTPMKSTMLSTSANNYRLNGMDDEDLTIQAQTPSPIMRTREISSGSDMSFQSKSSYATSEDTRATSLDESELVPLVIPPTPTDPELTSPTSPVSPTSPSSYAQTDDGTTWEGSTRGHLPVNELEEKIIRGDLPNVPYNQHIPGQDPSMWMFGHDYSLDDVAYNSEGHLVGATMDVLVEKMTPHDSIVDPAFAAIFFMTFRLFSSPTELVDVIISRYNLLPPPGLSNEDLHLWQQRKGIPVRLRVSNFIKMWVESYWRPGVDDVALPALETFTRDGLAVLFQGPAHRIMNLINMRRQSSSNAPNPFSDRTRDPGMQINPPTGGLTPKSDTPPLPIINDKPLKRLRQGDYASVVVTDLDPTELARQLTIKECNLYCAIQPEEILESGQENGTPPVNVRAISSLSTAITGWVAESILNEPDLKKRTQLVKFFVKVAHRATELHNFSTSRSILAALDSSVISRLRQTWAGLSAKYKNQLEALRRLADHSRNYHEYRSKLRNTAPPAVPFLGLYLTDVTFCREGNPSHRASPTNPSKMLINFNKYHKLARIVQDMQRFQVAYHLLSVDPLQDYLTVALENARHHGDLQDLYRRRQV</sequence>
<feature type="domain" description="Ras-GEF" evidence="7">
    <location>
        <begin position="995"/>
        <end position="1225"/>
    </location>
</feature>
<dbReference type="SUPFAM" id="SSF48366">
    <property type="entry name" value="Ras GEF"/>
    <property type="match status" value="1"/>
</dbReference>
<dbReference type="Gene3D" id="2.30.30.40">
    <property type="entry name" value="SH3 Domains"/>
    <property type="match status" value="1"/>
</dbReference>
<dbReference type="CDD" id="cd11883">
    <property type="entry name" value="SH3_Sdc25"/>
    <property type="match status" value="1"/>
</dbReference>
<dbReference type="SUPFAM" id="SSF50044">
    <property type="entry name" value="SH3-domain"/>
    <property type="match status" value="1"/>
</dbReference>
<evidence type="ECO:0000259" key="8">
    <source>
        <dbReference type="PROSITE" id="PS50212"/>
    </source>
</evidence>
<dbReference type="Pfam" id="PF00617">
    <property type="entry name" value="RasGEF"/>
    <property type="match status" value="1"/>
</dbReference>
<dbReference type="PROSITE" id="PS50212">
    <property type="entry name" value="RASGEF_NTER"/>
    <property type="match status" value="1"/>
</dbReference>
<dbReference type="InterPro" id="IPR001895">
    <property type="entry name" value="RASGEF_cat_dom"/>
</dbReference>
<keyword evidence="2 3" id="KW-0344">Guanine-nucleotide releasing factor</keyword>
<evidence type="ECO:0000313" key="9">
    <source>
        <dbReference type="EMBL" id="KAF4617170.1"/>
    </source>
</evidence>
<dbReference type="PROSITE" id="PS50009">
    <property type="entry name" value="RASGEF_CAT"/>
    <property type="match status" value="1"/>
</dbReference>
<dbReference type="PROSITE" id="PS50002">
    <property type="entry name" value="SH3"/>
    <property type="match status" value="1"/>
</dbReference>
<feature type="region of interest" description="Disordered" evidence="5">
    <location>
        <begin position="1"/>
        <end position="97"/>
    </location>
</feature>
<dbReference type="InterPro" id="IPR008937">
    <property type="entry name" value="Ras-like_GEF"/>
</dbReference>
<feature type="compositionally biased region" description="Basic and acidic residues" evidence="5">
    <location>
        <begin position="430"/>
        <end position="449"/>
    </location>
</feature>
<evidence type="ECO:0000259" key="7">
    <source>
        <dbReference type="PROSITE" id="PS50009"/>
    </source>
</evidence>
<dbReference type="EMBL" id="JAACJL010000030">
    <property type="protein sequence ID" value="KAF4617170.1"/>
    <property type="molecule type" value="Genomic_DNA"/>
</dbReference>
<proteinExistence type="predicted"/>
<feature type="region of interest" description="Disordered" evidence="5">
    <location>
        <begin position="679"/>
        <end position="754"/>
    </location>
</feature>
<dbReference type="InterPro" id="IPR036964">
    <property type="entry name" value="RASGEF_cat_dom_sf"/>
</dbReference>
<feature type="compositionally biased region" description="Polar residues" evidence="5">
    <location>
        <begin position="381"/>
        <end position="390"/>
    </location>
</feature>
<dbReference type="Gene3D" id="1.10.840.10">
    <property type="entry name" value="Ras guanine-nucleotide exchange factors catalytic domain"/>
    <property type="match status" value="1"/>
</dbReference>
<feature type="compositionally biased region" description="Low complexity" evidence="5">
    <location>
        <begin position="450"/>
        <end position="465"/>
    </location>
</feature>
<dbReference type="AlphaFoldDB" id="A0A8H4QUZ6"/>
<feature type="compositionally biased region" description="Polar residues" evidence="5">
    <location>
        <begin position="359"/>
        <end position="368"/>
    </location>
</feature>
<dbReference type="Pfam" id="PF00618">
    <property type="entry name" value="RasGEF_N"/>
    <property type="match status" value="1"/>
</dbReference>
<organism evidence="9 10">
    <name type="scientific">Agrocybe pediades</name>
    <dbReference type="NCBI Taxonomy" id="84607"/>
    <lineage>
        <taxon>Eukaryota</taxon>
        <taxon>Fungi</taxon>
        <taxon>Dikarya</taxon>
        <taxon>Basidiomycota</taxon>
        <taxon>Agaricomycotina</taxon>
        <taxon>Agaricomycetes</taxon>
        <taxon>Agaricomycetidae</taxon>
        <taxon>Agaricales</taxon>
        <taxon>Agaricineae</taxon>
        <taxon>Strophariaceae</taxon>
        <taxon>Agrocybe</taxon>
    </lineage>
</organism>
<feature type="compositionally biased region" description="Polar residues" evidence="5">
    <location>
        <begin position="739"/>
        <end position="750"/>
    </location>
</feature>
<dbReference type="InterPro" id="IPR000651">
    <property type="entry name" value="Ras-like_Gua-exchang_fac_N"/>
</dbReference>
<evidence type="ECO:0000256" key="5">
    <source>
        <dbReference type="SAM" id="MobiDB-lite"/>
    </source>
</evidence>
<dbReference type="InterPro" id="IPR019804">
    <property type="entry name" value="Ras_G-nucl-exch_fac_CS"/>
</dbReference>
<gene>
    <name evidence="9" type="ORF">D9613_005882</name>
</gene>
<dbReference type="PROSITE" id="PS00720">
    <property type="entry name" value="RASGEF"/>
    <property type="match status" value="1"/>
</dbReference>
<evidence type="ECO:0000256" key="3">
    <source>
        <dbReference type="PROSITE-ProRule" id="PRU00168"/>
    </source>
</evidence>
<dbReference type="GO" id="GO:0005085">
    <property type="term" value="F:guanyl-nucleotide exchange factor activity"/>
    <property type="evidence" value="ECO:0007669"/>
    <property type="project" value="UniProtKB-KW"/>
</dbReference>
<keyword evidence="1 4" id="KW-0728">SH3 domain</keyword>
<name>A0A8H4QUZ6_9AGAR</name>
<protein>
    <recommendedName>
        <fullName evidence="11">Ras GEF</fullName>
    </recommendedName>
</protein>
<feature type="compositionally biased region" description="Low complexity" evidence="5">
    <location>
        <begin position="725"/>
        <end position="738"/>
    </location>
</feature>
<dbReference type="PANTHER" id="PTHR23113">
    <property type="entry name" value="GUANINE NUCLEOTIDE EXCHANGE FACTOR"/>
    <property type="match status" value="1"/>
</dbReference>
<feature type="region of interest" description="Disordered" evidence="5">
    <location>
        <begin position="350"/>
        <end position="478"/>
    </location>
</feature>
<feature type="region of interest" description="Disordered" evidence="5">
    <location>
        <begin position="934"/>
        <end position="970"/>
    </location>
</feature>
<dbReference type="Gene3D" id="1.20.870.10">
    <property type="entry name" value="Son of sevenless (SoS) protein Chain: S domain 1"/>
    <property type="match status" value="1"/>
</dbReference>
<dbReference type="SMART" id="SM00229">
    <property type="entry name" value="RasGEFN"/>
    <property type="match status" value="1"/>
</dbReference>
<feature type="region of interest" description="Disordered" evidence="5">
    <location>
        <begin position="170"/>
        <end position="221"/>
    </location>
</feature>
<dbReference type="CDD" id="cd06224">
    <property type="entry name" value="REM"/>
    <property type="match status" value="1"/>
</dbReference>
<dbReference type="Proteomes" id="UP000521872">
    <property type="component" value="Unassembled WGS sequence"/>
</dbReference>
<dbReference type="SMART" id="SM00147">
    <property type="entry name" value="RasGEF"/>
    <property type="match status" value="1"/>
</dbReference>
<dbReference type="CDD" id="cd00155">
    <property type="entry name" value="RasGEF"/>
    <property type="match status" value="1"/>
</dbReference>
<accession>A0A8H4QUZ6</accession>
<feature type="compositionally biased region" description="Polar residues" evidence="5">
    <location>
        <begin position="680"/>
        <end position="705"/>
    </location>
</feature>
<evidence type="ECO:0000256" key="1">
    <source>
        <dbReference type="ARBA" id="ARBA00022443"/>
    </source>
</evidence>
<dbReference type="Pfam" id="PF07653">
    <property type="entry name" value="SH3_2"/>
    <property type="match status" value="1"/>
</dbReference>
<dbReference type="InterPro" id="IPR023578">
    <property type="entry name" value="Ras_GEF_dom_sf"/>
</dbReference>
<evidence type="ECO:0000256" key="2">
    <source>
        <dbReference type="ARBA" id="ARBA00022658"/>
    </source>
</evidence>
<dbReference type="GO" id="GO:0005886">
    <property type="term" value="C:plasma membrane"/>
    <property type="evidence" value="ECO:0007669"/>
    <property type="project" value="TreeGrafter"/>
</dbReference>
<keyword evidence="10" id="KW-1185">Reference proteome</keyword>
<feature type="compositionally biased region" description="Low complexity" evidence="5">
    <location>
        <begin position="47"/>
        <end position="94"/>
    </location>
</feature>
<reference evidence="9 10" key="1">
    <citation type="submission" date="2019-12" db="EMBL/GenBank/DDBJ databases">
        <authorList>
            <person name="Floudas D."/>
            <person name="Bentzer J."/>
            <person name="Ahren D."/>
            <person name="Johansson T."/>
            <person name="Persson P."/>
            <person name="Tunlid A."/>
        </authorList>
    </citation>
    <scope>NUCLEOTIDE SEQUENCE [LARGE SCALE GENOMIC DNA]</scope>
    <source>
        <strain evidence="9 10">CBS 102.39</strain>
    </source>
</reference>
<dbReference type="PANTHER" id="PTHR23113:SF354">
    <property type="entry name" value="BUD SITE SELECTION PROTEIN 5"/>
    <property type="match status" value="1"/>
</dbReference>
<dbReference type="SMART" id="SM00326">
    <property type="entry name" value="SH3"/>
    <property type="match status" value="1"/>
</dbReference>
<evidence type="ECO:0008006" key="11">
    <source>
        <dbReference type="Google" id="ProtNLM"/>
    </source>
</evidence>
<evidence type="ECO:0000259" key="6">
    <source>
        <dbReference type="PROSITE" id="PS50002"/>
    </source>
</evidence>
<dbReference type="PRINTS" id="PR00452">
    <property type="entry name" value="SH3DOMAIN"/>
</dbReference>
<feature type="compositionally biased region" description="Low complexity" evidence="5">
    <location>
        <begin position="182"/>
        <end position="202"/>
    </location>
</feature>
<evidence type="ECO:0000313" key="10">
    <source>
        <dbReference type="Proteomes" id="UP000521872"/>
    </source>
</evidence>
<feature type="domain" description="N-terminal Ras-GEF" evidence="8">
    <location>
        <begin position="802"/>
        <end position="933"/>
    </location>
</feature>
<comment type="caution">
    <text evidence="9">The sequence shown here is derived from an EMBL/GenBank/DDBJ whole genome shotgun (WGS) entry which is preliminary data.</text>
</comment>
<dbReference type="InterPro" id="IPR036028">
    <property type="entry name" value="SH3-like_dom_sf"/>
</dbReference>
<dbReference type="InterPro" id="IPR001452">
    <property type="entry name" value="SH3_domain"/>
</dbReference>
<feature type="domain" description="SH3" evidence="6">
    <location>
        <begin position="102"/>
        <end position="162"/>
    </location>
</feature>
<dbReference type="GO" id="GO:0007265">
    <property type="term" value="P:Ras protein signal transduction"/>
    <property type="evidence" value="ECO:0007669"/>
    <property type="project" value="TreeGrafter"/>
</dbReference>